<evidence type="ECO:0000313" key="1">
    <source>
        <dbReference type="EMBL" id="MDQ0472721.1"/>
    </source>
</evidence>
<dbReference type="EMBL" id="JAUSVX010000013">
    <property type="protein sequence ID" value="MDQ0472721.1"/>
    <property type="molecule type" value="Genomic_DNA"/>
</dbReference>
<name>A0ABU0JEL6_9HYPH</name>
<dbReference type="RefSeq" id="WP_307279944.1">
    <property type="nucleotide sequence ID" value="NZ_JAUSVX010000013.1"/>
</dbReference>
<organism evidence="1 2">
    <name type="scientific">Labrys wisconsinensis</name>
    <dbReference type="NCBI Taxonomy" id="425677"/>
    <lineage>
        <taxon>Bacteria</taxon>
        <taxon>Pseudomonadati</taxon>
        <taxon>Pseudomonadota</taxon>
        <taxon>Alphaproteobacteria</taxon>
        <taxon>Hyphomicrobiales</taxon>
        <taxon>Xanthobacteraceae</taxon>
        <taxon>Labrys</taxon>
    </lineage>
</organism>
<sequence>MTRIIIARCMALDFCLSNGRRWLGTFSDALVRRGELQIGELSAAGDIPSRAAMSVPGPSRTSGDVRHRAALGEQAGIKCGRFDRVDLEAHGLVLCFQRVSPGILLETQHNALDQARVPG</sequence>
<gene>
    <name evidence="1" type="ORF">QO011_005751</name>
</gene>
<reference evidence="1 2" key="1">
    <citation type="submission" date="2023-07" db="EMBL/GenBank/DDBJ databases">
        <title>Genomic Encyclopedia of Type Strains, Phase IV (KMG-IV): sequencing the most valuable type-strain genomes for metagenomic binning, comparative biology and taxonomic classification.</title>
        <authorList>
            <person name="Goeker M."/>
        </authorList>
    </citation>
    <scope>NUCLEOTIDE SEQUENCE [LARGE SCALE GENOMIC DNA]</scope>
    <source>
        <strain evidence="1 2">DSM 19619</strain>
    </source>
</reference>
<dbReference type="Proteomes" id="UP001242480">
    <property type="component" value="Unassembled WGS sequence"/>
</dbReference>
<comment type="caution">
    <text evidence="1">The sequence shown here is derived from an EMBL/GenBank/DDBJ whole genome shotgun (WGS) entry which is preliminary data.</text>
</comment>
<keyword evidence="2" id="KW-1185">Reference proteome</keyword>
<protein>
    <submittedName>
        <fullName evidence="1">Uncharacterized protein</fullName>
    </submittedName>
</protein>
<accession>A0ABU0JEL6</accession>
<proteinExistence type="predicted"/>
<evidence type="ECO:0000313" key="2">
    <source>
        <dbReference type="Proteomes" id="UP001242480"/>
    </source>
</evidence>